<comment type="caution">
    <text evidence="2">The sequence shown here is derived from an EMBL/GenBank/DDBJ whole genome shotgun (WGS) entry which is preliminary data.</text>
</comment>
<protein>
    <submittedName>
        <fullName evidence="2">Uncharacterized protein</fullName>
    </submittedName>
</protein>
<reference evidence="2 3" key="1">
    <citation type="submission" date="2019-01" db="EMBL/GenBank/DDBJ databases">
        <title>Draft genome sequence of Cellulomonas takizawaensis strain TKZ-21.</title>
        <authorList>
            <person name="Yamamura H."/>
            <person name="Hayashi T."/>
            <person name="Hamada M."/>
            <person name="Serisawa Y."/>
            <person name="Matsuyama K."/>
            <person name="Nakagawa Y."/>
            <person name="Otoguro M."/>
            <person name="Yanagida F."/>
            <person name="Hayakawa M."/>
        </authorList>
    </citation>
    <scope>NUCLEOTIDE SEQUENCE [LARGE SCALE GENOMIC DNA]</scope>
    <source>
        <strain evidence="2 3">NBRC12680</strain>
    </source>
</reference>
<gene>
    <name evidence="2" type="ORF">CBZ_20200</name>
</gene>
<keyword evidence="3" id="KW-1185">Reference proteome</keyword>
<name>A0A402DS71_9CELL</name>
<feature type="region of interest" description="Disordered" evidence="1">
    <location>
        <begin position="1"/>
        <end position="59"/>
    </location>
</feature>
<evidence type="ECO:0000313" key="3">
    <source>
        <dbReference type="Proteomes" id="UP000289954"/>
    </source>
</evidence>
<dbReference type="Proteomes" id="UP000289954">
    <property type="component" value="Unassembled WGS sequence"/>
</dbReference>
<sequence length="59" mass="6402">MTTTGRPVPDQGVPAFRLPRTGPGAACDRLRHNPFPVTCGAEPDYGDKGDSEHRTHRDS</sequence>
<dbReference type="AlphaFoldDB" id="A0A402DS71"/>
<evidence type="ECO:0000313" key="2">
    <source>
        <dbReference type="EMBL" id="GCE76964.1"/>
    </source>
</evidence>
<dbReference type="EMBL" id="BIMR01000154">
    <property type="protein sequence ID" value="GCE76964.1"/>
    <property type="molecule type" value="Genomic_DNA"/>
</dbReference>
<feature type="compositionally biased region" description="Basic and acidic residues" evidence="1">
    <location>
        <begin position="45"/>
        <end position="59"/>
    </location>
</feature>
<proteinExistence type="predicted"/>
<organism evidence="2 3">
    <name type="scientific">Cellulomonas biazotea</name>
    <dbReference type="NCBI Taxonomy" id="1709"/>
    <lineage>
        <taxon>Bacteria</taxon>
        <taxon>Bacillati</taxon>
        <taxon>Actinomycetota</taxon>
        <taxon>Actinomycetes</taxon>
        <taxon>Micrococcales</taxon>
        <taxon>Cellulomonadaceae</taxon>
        <taxon>Cellulomonas</taxon>
    </lineage>
</organism>
<accession>A0A402DS71</accession>
<evidence type="ECO:0000256" key="1">
    <source>
        <dbReference type="SAM" id="MobiDB-lite"/>
    </source>
</evidence>